<evidence type="ECO:0000256" key="2">
    <source>
        <dbReference type="PROSITE-ProRule" id="PRU00176"/>
    </source>
</evidence>
<dbReference type="InterPro" id="IPR052462">
    <property type="entry name" value="SLIRP/GR-RBP-like"/>
</dbReference>
<dbReference type="Gramene" id="Kaladp0059s0071.2.v1.1">
    <property type="protein sequence ID" value="Kaladp0059s0071.2.v1.1"/>
    <property type="gene ID" value="Kaladp0059s0071.v1.1"/>
</dbReference>
<dbReference type="EnsemblPlants" id="Kaladp0059s0071.2.v1.1">
    <property type="protein sequence ID" value="Kaladp0059s0071.2.v1.1"/>
    <property type="gene ID" value="Kaladp0059s0071.v1.1"/>
</dbReference>
<dbReference type="OMA" id="FYTNDKG"/>
<dbReference type="PANTHER" id="PTHR48027">
    <property type="entry name" value="HETEROGENEOUS NUCLEAR RIBONUCLEOPROTEIN 87F-RELATED"/>
    <property type="match status" value="1"/>
</dbReference>
<dbReference type="InterPro" id="IPR000504">
    <property type="entry name" value="RRM_dom"/>
</dbReference>
<dbReference type="SMART" id="SM00360">
    <property type="entry name" value="RRM"/>
    <property type="match status" value="1"/>
</dbReference>
<name>A0A7N0UAP6_KALFE</name>
<dbReference type="EnsemblPlants" id="Kaladp0059s0071.1.v1.1">
    <property type="protein sequence ID" value="Kaladp0059s0071.1.v1.1"/>
    <property type="gene ID" value="Kaladp0059s0071.v1.1"/>
</dbReference>
<dbReference type="GO" id="GO:0009507">
    <property type="term" value="C:chloroplast"/>
    <property type="evidence" value="ECO:0007669"/>
    <property type="project" value="EnsemblPlants"/>
</dbReference>
<accession>A0A7N0UAP6</accession>
<evidence type="ECO:0000313" key="4">
    <source>
        <dbReference type="EnsemblPlants" id="Kaladp0059s0071.1.v1.1"/>
    </source>
</evidence>
<dbReference type="GO" id="GO:0003723">
    <property type="term" value="F:RNA binding"/>
    <property type="evidence" value="ECO:0007669"/>
    <property type="project" value="UniProtKB-UniRule"/>
</dbReference>
<dbReference type="InterPro" id="IPR035979">
    <property type="entry name" value="RBD_domain_sf"/>
</dbReference>
<proteinExistence type="predicted"/>
<evidence type="ECO:0000259" key="3">
    <source>
        <dbReference type="PROSITE" id="PS50102"/>
    </source>
</evidence>
<dbReference type="Pfam" id="PF00076">
    <property type="entry name" value="RRM_1"/>
    <property type="match status" value="1"/>
</dbReference>
<organism evidence="4 5">
    <name type="scientific">Kalanchoe fedtschenkoi</name>
    <name type="common">Lavender scallops</name>
    <name type="synonym">South American air plant</name>
    <dbReference type="NCBI Taxonomy" id="63787"/>
    <lineage>
        <taxon>Eukaryota</taxon>
        <taxon>Viridiplantae</taxon>
        <taxon>Streptophyta</taxon>
        <taxon>Embryophyta</taxon>
        <taxon>Tracheophyta</taxon>
        <taxon>Spermatophyta</taxon>
        <taxon>Magnoliopsida</taxon>
        <taxon>eudicotyledons</taxon>
        <taxon>Gunneridae</taxon>
        <taxon>Pentapetalae</taxon>
        <taxon>Saxifragales</taxon>
        <taxon>Crassulaceae</taxon>
        <taxon>Kalanchoe</taxon>
    </lineage>
</organism>
<protein>
    <recommendedName>
        <fullName evidence="3">RRM domain-containing protein</fullName>
    </recommendedName>
</protein>
<dbReference type="Gene3D" id="3.30.70.330">
    <property type="match status" value="1"/>
</dbReference>
<evidence type="ECO:0000256" key="1">
    <source>
        <dbReference type="ARBA" id="ARBA00022884"/>
    </source>
</evidence>
<feature type="domain" description="RRM" evidence="3">
    <location>
        <begin position="27"/>
        <end position="105"/>
    </location>
</feature>
<dbReference type="InterPro" id="IPR012677">
    <property type="entry name" value="Nucleotide-bd_a/b_plait_sf"/>
</dbReference>
<dbReference type="AlphaFoldDB" id="A0A7N0UAP6"/>
<sequence length="121" mass="13170">MSRTKLTLLSHLHLRPALLTSCRGVVSKLFVGGLSVYTTENGLTEAFSQFGQVIEAKIVMDKVTGKSKNFGFVTFASGDEAEKALMEMNEKELNGRTIYVDYAKPKTEFGNAGIPIARGPP</sequence>
<reference evidence="4" key="1">
    <citation type="submission" date="2021-01" db="UniProtKB">
        <authorList>
            <consortium name="EnsemblPlants"/>
        </authorList>
    </citation>
    <scope>IDENTIFICATION</scope>
</reference>
<evidence type="ECO:0000313" key="5">
    <source>
        <dbReference type="Proteomes" id="UP000594263"/>
    </source>
</evidence>
<dbReference type="PROSITE" id="PS50102">
    <property type="entry name" value="RRM"/>
    <property type="match status" value="1"/>
</dbReference>
<keyword evidence="5" id="KW-1185">Reference proteome</keyword>
<dbReference type="GO" id="GO:1901002">
    <property type="term" value="P:positive regulation of response to salt stress"/>
    <property type="evidence" value="ECO:0007669"/>
    <property type="project" value="EnsemblPlants"/>
</dbReference>
<dbReference type="Proteomes" id="UP000594263">
    <property type="component" value="Unplaced"/>
</dbReference>
<keyword evidence="1 2" id="KW-0694">RNA-binding</keyword>
<dbReference type="Gramene" id="Kaladp0059s0071.1.v1.1">
    <property type="protein sequence ID" value="Kaladp0059s0071.1.v1.1"/>
    <property type="gene ID" value="Kaladp0059s0071.v1.1"/>
</dbReference>
<dbReference type="SUPFAM" id="SSF54928">
    <property type="entry name" value="RNA-binding domain, RBD"/>
    <property type="match status" value="1"/>
</dbReference>